<evidence type="ECO:0000313" key="4">
    <source>
        <dbReference type="Proteomes" id="UP000016922"/>
    </source>
</evidence>
<accession>S3EG35</accession>
<dbReference type="InterPro" id="IPR002110">
    <property type="entry name" value="Ankyrin_rpt"/>
</dbReference>
<keyword evidence="2" id="KW-0812">Transmembrane</keyword>
<feature type="repeat" description="ANK" evidence="1">
    <location>
        <begin position="597"/>
        <end position="629"/>
    </location>
</feature>
<keyword evidence="2" id="KW-1133">Transmembrane helix</keyword>
<dbReference type="eggNOG" id="ENOG502TD1T">
    <property type="taxonomic scope" value="Eukaryota"/>
</dbReference>
<dbReference type="KEGG" id="glz:GLAREA_09306"/>
<keyword evidence="4" id="KW-1185">Reference proteome</keyword>
<dbReference type="Proteomes" id="UP000016922">
    <property type="component" value="Unassembled WGS sequence"/>
</dbReference>
<protein>
    <submittedName>
        <fullName evidence="3">Ankyrin repeat-containing protein</fullName>
    </submittedName>
</protein>
<dbReference type="OrthoDB" id="10536609at2759"/>
<dbReference type="Pfam" id="PF00023">
    <property type="entry name" value="Ank"/>
    <property type="match status" value="1"/>
</dbReference>
<keyword evidence="1" id="KW-0040">ANK repeat</keyword>
<dbReference type="PROSITE" id="PS50297">
    <property type="entry name" value="ANK_REP_REGION"/>
    <property type="match status" value="1"/>
</dbReference>
<feature type="transmembrane region" description="Helical" evidence="2">
    <location>
        <begin position="776"/>
        <end position="799"/>
    </location>
</feature>
<dbReference type="RefSeq" id="XP_008076458.1">
    <property type="nucleotide sequence ID" value="XM_008078267.1"/>
</dbReference>
<evidence type="ECO:0000256" key="1">
    <source>
        <dbReference type="PROSITE-ProRule" id="PRU00023"/>
    </source>
</evidence>
<proteinExistence type="predicted"/>
<dbReference type="GeneID" id="19468354"/>
<evidence type="ECO:0000313" key="3">
    <source>
        <dbReference type="EMBL" id="EPE37143.1"/>
    </source>
</evidence>
<keyword evidence="2" id="KW-0472">Membrane</keyword>
<feature type="transmembrane region" description="Helical" evidence="2">
    <location>
        <begin position="743"/>
        <end position="764"/>
    </location>
</feature>
<sequence length="801" mass="89965">MDPVSIIGLAASIVQLGDFALKSITTLSKIRDSIKNGSKDLQAIQNAISCHANTLDRFTEIAFSTKTRSEAEEKLVLQFQQQILQFKDALKEYSKLMKKTNPTMFSGKKTGLAETAVRMLLKGDEIRKYLEVLDKQISIIYSLRQELAGNESRDTQVIVQNFTPQIASIHESLEIMNRRIAPRQHLSDPLASRTSKVSGVTLPNITNGAVTCRWTSRSFLSALGSFQCYGAVDVRNVKKPAKKGSILSESFIDFTFNPKAFFSSYMIAFRASWAQSSGSSIHIGLKPMCHRIITDAATLELFGPSPGPLAVECLLSSGVVSANDVLLRPREFIEQSSLLEGALIAMHFDNYEYIYEVCHLLLKYGAEVTSLPGENVVFDGFNKDHSSSSFWDADNFRSEILHFGTLQMYQYFIEDCNRPANYFNLNDDFENSFMARNIEIFHSLLSKRKSFSIEEFQGIIDSQHLWTTLAVPEGWDVILSKIPAPNEGCMSPYLHLLLHPMFSESSVGLSELADRLIQRGDATTCNGFILGKEVLQLVLNPEVAEKESYPGRYTHSVESILSLLVSYPDVDLEIGTDGLFYRQDMENRHLVVFEEIVGFTPLMIAVYAGYVSVTAILVNAGAGIQNKALCGFSAIQLARHNAQGDHPRKVDWTKCKEYGTRRIILSISLETDMETLRLLEGALITRTDEEETEPASTVDGELILSRVNKQKKLGYRDILGLSSRWLQFLVKGLNELTVMLHSYAISAFLLNTAMYLLLAISIFTSPTFQISESFRFRTIFTFFTRPIVIIFIAVTLWYVRR</sequence>
<dbReference type="EMBL" id="KE145352">
    <property type="protein sequence ID" value="EPE37143.1"/>
    <property type="molecule type" value="Genomic_DNA"/>
</dbReference>
<dbReference type="InterPro" id="IPR036770">
    <property type="entry name" value="Ankyrin_rpt-contain_sf"/>
</dbReference>
<dbReference type="HOGENOM" id="CLU_351256_0_0_1"/>
<dbReference type="PROSITE" id="PS50088">
    <property type="entry name" value="ANK_REPEAT"/>
    <property type="match status" value="1"/>
</dbReference>
<reference evidence="3 4" key="1">
    <citation type="journal article" date="2013" name="BMC Genomics">
        <title>Genomics-driven discovery of the pneumocandin biosynthetic gene cluster in the fungus Glarea lozoyensis.</title>
        <authorList>
            <person name="Chen L."/>
            <person name="Yue Q."/>
            <person name="Zhang X."/>
            <person name="Xiang M."/>
            <person name="Wang C."/>
            <person name="Li S."/>
            <person name="Che Y."/>
            <person name="Ortiz-Lopez F.J."/>
            <person name="Bills G.F."/>
            <person name="Liu X."/>
            <person name="An Z."/>
        </authorList>
    </citation>
    <scope>NUCLEOTIDE SEQUENCE [LARGE SCALE GENOMIC DNA]</scope>
    <source>
        <strain evidence="4">ATCC 20868 / MF5171</strain>
    </source>
</reference>
<evidence type="ECO:0000256" key="2">
    <source>
        <dbReference type="SAM" id="Phobius"/>
    </source>
</evidence>
<dbReference type="SUPFAM" id="SSF48403">
    <property type="entry name" value="Ankyrin repeat"/>
    <property type="match status" value="1"/>
</dbReference>
<gene>
    <name evidence="3" type="ORF">GLAREA_09306</name>
</gene>
<dbReference type="AlphaFoldDB" id="S3EG35"/>
<organism evidence="3 4">
    <name type="scientific">Glarea lozoyensis (strain ATCC 20868 / MF5171)</name>
    <dbReference type="NCBI Taxonomy" id="1116229"/>
    <lineage>
        <taxon>Eukaryota</taxon>
        <taxon>Fungi</taxon>
        <taxon>Dikarya</taxon>
        <taxon>Ascomycota</taxon>
        <taxon>Pezizomycotina</taxon>
        <taxon>Leotiomycetes</taxon>
        <taxon>Helotiales</taxon>
        <taxon>Helotiaceae</taxon>
        <taxon>Glarea</taxon>
    </lineage>
</organism>
<name>S3EG35_GLAL2</name>